<sequence>MPAAARETGAPPMPVPAARAALRPSSRPAPAAGGALLALVHDGSDRGVLEAVEAGMAEALDGSVAALVVLALPNGDAAPRLRAFLQRHRPAGVVLLPPSPERTDLAHLCAEAGVPCARLGPARGHDGADGQHAIASDERRAARDLVTWLVAQGHARIGFVSGPEDSLAAQQRELGYLDAMADAGLDRGPALIVPGDDSFVSGIEAGRLLLEISPRPTAVVSSNDEMAAGLLHAAAQMGVAVPGELSVACIGDSALLARTLPTLTAMHIPWDLMAAEAVRLVTGEDAPREMEFFASLVVRDSVAAL</sequence>
<dbReference type="GO" id="GO:0003700">
    <property type="term" value="F:DNA-binding transcription factor activity"/>
    <property type="evidence" value="ECO:0007669"/>
    <property type="project" value="TreeGrafter"/>
</dbReference>
<evidence type="ECO:0000313" key="6">
    <source>
        <dbReference type="EMBL" id="MYL98126.1"/>
    </source>
</evidence>
<dbReference type="InterPro" id="IPR028082">
    <property type="entry name" value="Peripla_BP_I"/>
</dbReference>
<protein>
    <submittedName>
        <fullName evidence="6">Substrate-binding domain-containing protein</fullName>
    </submittedName>
</protein>
<feature type="region of interest" description="Disordered" evidence="4">
    <location>
        <begin position="1"/>
        <end position="26"/>
    </location>
</feature>
<keyword evidence="2" id="KW-0238">DNA-binding</keyword>
<accession>A0A7X4GGB7</accession>
<dbReference type="InterPro" id="IPR046335">
    <property type="entry name" value="LacI/GalR-like_sensor"/>
</dbReference>
<keyword evidence="1" id="KW-0805">Transcription regulation</keyword>
<comment type="caution">
    <text evidence="6">The sequence shown here is derived from an EMBL/GenBank/DDBJ whole genome shotgun (WGS) entry which is preliminary data.</text>
</comment>
<evidence type="ECO:0000256" key="1">
    <source>
        <dbReference type="ARBA" id="ARBA00023015"/>
    </source>
</evidence>
<organism evidence="6 7">
    <name type="scientific">Novosphingobium silvae</name>
    <dbReference type="NCBI Taxonomy" id="2692619"/>
    <lineage>
        <taxon>Bacteria</taxon>
        <taxon>Pseudomonadati</taxon>
        <taxon>Pseudomonadota</taxon>
        <taxon>Alphaproteobacteria</taxon>
        <taxon>Sphingomonadales</taxon>
        <taxon>Sphingomonadaceae</taxon>
        <taxon>Novosphingobium</taxon>
    </lineage>
</organism>
<dbReference type="SUPFAM" id="SSF53822">
    <property type="entry name" value="Periplasmic binding protein-like I"/>
    <property type="match status" value="1"/>
</dbReference>
<evidence type="ECO:0000256" key="3">
    <source>
        <dbReference type="ARBA" id="ARBA00023163"/>
    </source>
</evidence>
<dbReference type="PANTHER" id="PTHR30146">
    <property type="entry name" value="LACI-RELATED TRANSCRIPTIONAL REPRESSOR"/>
    <property type="match status" value="1"/>
</dbReference>
<name>A0A7X4GGB7_9SPHN</name>
<dbReference type="Proteomes" id="UP000465810">
    <property type="component" value="Unassembled WGS sequence"/>
</dbReference>
<dbReference type="Pfam" id="PF13377">
    <property type="entry name" value="Peripla_BP_3"/>
    <property type="match status" value="1"/>
</dbReference>
<dbReference type="PANTHER" id="PTHR30146:SF153">
    <property type="entry name" value="LACTOSE OPERON REPRESSOR"/>
    <property type="match status" value="1"/>
</dbReference>
<dbReference type="GO" id="GO:0000976">
    <property type="term" value="F:transcription cis-regulatory region binding"/>
    <property type="evidence" value="ECO:0007669"/>
    <property type="project" value="TreeGrafter"/>
</dbReference>
<evidence type="ECO:0000259" key="5">
    <source>
        <dbReference type="Pfam" id="PF13377"/>
    </source>
</evidence>
<proteinExistence type="predicted"/>
<evidence type="ECO:0000256" key="2">
    <source>
        <dbReference type="ARBA" id="ARBA00023125"/>
    </source>
</evidence>
<dbReference type="AlphaFoldDB" id="A0A7X4GGB7"/>
<feature type="compositionally biased region" description="Low complexity" evidence="4">
    <location>
        <begin position="16"/>
        <end position="26"/>
    </location>
</feature>
<keyword evidence="3" id="KW-0804">Transcription</keyword>
<gene>
    <name evidence="6" type="ORF">GR702_10125</name>
</gene>
<dbReference type="Gene3D" id="3.40.50.2300">
    <property type="match status" value="2"/>
</dbReference>
<keyword evidence="7" id="KW-1185">Reference proteome</keyword>
<feature type="domain" description="Transcriptional regulator LacI/GalR-like sensor" evidence="5">
    <location>
        <begin position="149"/>
        <end position="302"/>
    </location>
</feature>
<evidence type="ECO:0000313" key="7">
    <source>
        <dbReference type="Proteomes" id="UP000465810"/>
    </source>
</evidence>
<evidence type="ECO:0000256" key="4">
    <source>
        <dbReference type="SAM" id="MobiDB-lite"/>
    </source>
</evidence>
<dbReference type="EMBL" id="WVTD01000006">
    <property type="protein sequence ID" value="MYL98126.1"/>
    <property type="molecule type" value="Genomic_DNA"/>
</dbReference>
<reference evidence="6 7" key="1">
    <citation type="submission" date="2019-12" db="EMBL/GenBank/DDBJ databases">
        <authorList>
            <person name="Feng G."/>
            <person name="Zhu H."/>
        </authorList>
    </citation>
    <scope>NUCLEOTIDE SEQUENCE [LARGE SCALE GENOMIC DNA]</scope>
    <source>
        <strain evidence="6 7">FGD1</strain>
    </source>
</reference>